<name>A0AAW9NCN2_9BACI</name>
<keyword evidence="5 12" id="KW-0032">Aminotransferase</keyword>
<evidence type="ECO:0000313" key="12">
    <source>
        <dbReference type="EMBL" id="MEC0272934.1"/>
    </source>
</evidence>
<evidence type="ECO:0000256" key="5">
    <source>
        <dbReference type="ARBA" id="ARBA00022576"/>
    </source>
</evidence>
<dbReference type="GO" id="GO:0003700">
    <property type="term" value="F:DNA-binding transcription factor activity"/>
    <property type="evidence" value="ECO:0007669"/>
    <property type="project" value="InterPro"/>
</dbReference>
<dbReference type="CDD" id="cd07377">
    <property type="entry name" value="WHTH_GntR"/>
    <property type="match status" value="1"/>
</dbReference>
<evidence type="ECO:0000256" key="7">
    <source>
        <dbReference type="ARBA" id="ARBA00022898"/>
    </source>
</evidence>
<evidence type="ECO:0000256" key="3">
    <source>
        <dbReference type="ARBA" id="ARBA00007441"/>
    </source>
</evidence>
<evidence type="ECO:0000313" key="13">
    <source>
        <dbReference type="Proteomes" id="UP001307168"/>
    </source>
</evidence>
<feature type="domain" description="HTH gntR-type" evidence="11">
    <location>
        <begin position="11"/>
        <end position="79"/>
    </location>
</feature>
<dbReference type="Gene3D" id="1.10.10.10">
    <property type="entry name" value="Winged helix-like DNA-binding domain superfamily/Winged helix DNA-binding domain"/>
    <property type="match status" value="1"/>
</dbReference>
<evidence type="ECO:0000256" key="9">
    <source>
        <dbReference type="ARBA" id="ARBA00023125"/>
    </source>
</evidence>
<dbReference type="FunFam" id="3.40.640.10:FF:000053">
    <property type="entry name" value="Aminotransferase, class I"/>
    <property type="match status" value="1"/>
</dbReference>
<evidence type="ECO:0000256" key="4">
    <source>
        <dbReference type="ARBA" id="ARBA00011738"/>
    </source>
</evidence>
<keyword evidence="13" id="KW-1185">Reference proteome</keyword>
<dbReference type="PANTHER" id="PTHR46577">
    <property type="entry name" value="HTH-TYPE TRANSCRIPTIONAL REGULATORY PROTEIN GABR"/>
    <property type="match status" value="1"/>
</dbReference>
<dbReference type="Proteomes" id="UP001307168">
    <property type="component" value="Unassembled WGS sequence"/>
</dbReference>
<keyword evidence="7" id="KW-0663">Pyridoxal phosphate</keyword>
<dbReference type="Pfam" id="PF00155">
    <property type="entry name" value="Aminotran_1_2"/>
    <property type="match status" value="1"/>
</dbReference>
<keyword evidence="10" id="KW-0804">Transcription</keyword>
<dbReference type="Gene3D" id="3.90.1150.10">
    <property type="entry name" value="Aspartate Aminotransferase, domain 1"/>
    <property type="match status" value="1"/>
</dbReference>
<reference evidence="12 13" key="1">
    <citation type="submission" date="2023-03" db="EMBL/GenBank/DDBJ databases">
        <title>Bacillus Genome Sequencing.</title>
        <authorList>
            <person name="Dunlap C."/>
        </authorList>
    </citation>
    <scope>NUCLEOTIDE SEQUENCE [LARGE SCALE GENOMIC DNA]</scope>
    <source>
        <strain evidence="12 13">B-41290</strain>
    </source>
</reference>
<dbReference type="InterPro" id="IPR015422">
    <property type="entry name" value="PyrdxlP-dep_Trfase_small"/>
</dbReference>
<keyword evidence="9" id="KW-0238">DNA-binding</keyword>
<comment type="similarity">
    <text evidence="2">In the C-terminal section; belongs to the class-I pyridoxal-phosphate-dependent aminotransferase family.</text>
</comment>
<dbReference type="InterPro" id="IPR004839">
    <property type="entry name" value="Aminotransferase_I/II_large"/>
</dbReference>
<dbReference type="InterPro" id="IPR015421">
    <property type="entry name" value="PyrdxlP-dep_Trfase_major"/>
</dbReference>
<comment type="similarity">
    <text evidence="3">Belongs to the class-I pyridoxal-phosphate-dependent aminotransferase family.</text>
</comment>
<gene>
    <name evidence="12" type="ORF">P4706_07585</name>
</gene>
<dbReference type="SMART" id="SM00345">
    <property type="entry name" value="HTH_GNTR"/>
    <property type="match status" value="1"/>
</dbReference>
<dbReference type="GO" id="GO:0003677">
    <property type="term" value="F:DNA binding"/>
    <property type="evidence" value="ECO:0007669"/>
    <property type="project" value="UniProtKB-KW"/>
</dbReference>
<accession>A0AAW9NCN2</accession>
<keyword evidence="6" id="KW-0808">Transferase</keyword>
<dbReference type="CDD" id="cd00609">
    <property type="entry name" value="AAT_like"/>
    <property type="match status" value="1"/>
</dbReference>
<evidence type="ECO:0000259" key="11">
    <source>
        <dbReference type="PROSITE" id="PS50949"/>
    </source>
</evidence>
<dbReference type="InterPro" id="IPR000524">
    <property type="entry name" value="Tscrpt_reg_HTH_GntR"/>
</dbReference>
<dbReference type="InterPro" id="IPR015424">
    <property type="entry name" value="PyrdxlP-dep_Trfase"/>
</dbReference>
<sequence length="496" mass="55514">MQIDIQRNIGVSLSKQIYQSIVDRIRSGLLEEGLKLPSVRNLSKELEVSLVTAVKAYKQLEQDGFVNSIQGKGTFVKTKIKEKKREKEAIPSYDWQLSLQDYLPRSQFARYHMAPQKVHLSSSMIDPKLLPNRYFVHEVQQVLSENPELLSIYGNVQGDSQLRSEMSTYLKRSGVLSTPENILVTSGLQQSIDLIARTFVGPGDVVIMEAPTYPGAIDIFRGRGATILTVPVDKDGMRIDILQNVCEKNKPKVIFTIPTFHNPTGVVMSLKRRKQLLDIARSIHCIIVEDDPCSEIYFEKKPPVTLKSMDQFGNVIYLRGLSKTIAPSCRIGILTASGSIFNRLLAAKANADLGSPLLTQKAILPLINSKRMIDHTKKLRTALKIRRDLVLDLLTSLSPEGVSWTIPEGGLNLWISLPSWIDSHFLLSEAKKQQISFLPGTACFTSGQENNHLRISYSYINEELLTHGITTLCNILHAMISSKKISETPPYTIFLG</sequence>
<dbReference type="Gene3D" id="3.40.640.10">
    <property type="entry name" value="Type I PLP-dependent aspartate aminotransferase-like (Major domain)"/>
    <property type="match status" value="1"/>
</dbReference>
<protein>
    <submittedName>
        <fullName evidence="12">PLP-dependent aminotransferase family protein</fullName>
    </submittedName>
</protein>
<dbReference type="PANTHER" id="PTHR46577:SF1">
    <property type="entry name" value="HTH-TYPE TRANSCRIPTIONAL REGULATORY PROTEIN GABR"/>
    <property type="match status" value="1"/>
</dbReference>
<comment type="caution">
    <text evidence="12">The sequence shown here is derived from an EMBL/GenBank/DDBJ whole genome shotgun (WGS) entry which is preliminary data.</text>
</comment>
<dbReference type="InterPro" id="IPR036390">
    <property type="entry name" value="WH_DNA-bd_sf"/>
</dbReference>
<dbReference type="Pfam" id="PF00392">
    <property type="entry name" value="GntR"/>
    <property type="match status" value="1"/>
</dbReference>
<evidence type="ECO:0000256" key="2">
    <source>
        <dbReference type="ARBA" id="ARBA00005384"/>
    </source>
</evidence>
<dbReference type="PROSITE" id="PS50949">
    <property type="entry name" value="HTH_GNTR"/>
    <property type="match status" value="1"/>
</dbReference>
<dbReference type="GO" id="GO:0030170">
    <property type="term" value="F:pyridoxal phosphate binding"/>
    <property type="evidence" value="ECO:0007669"/>
    <property type="project" value="InterPro"/>
</dbReference>
<dbReference type="SUPFAM" id="SSF53383">
    <property type="entry name" value="PLP-dependent transferases"/>
    <property type="match status" value="1"/>
</dbReference>
<dbReference type="InterPro" id="IPR051446">
    <property type="entry name" value="HTH_trans_reg/aminotransferase"/>
</dbReference>
<proteinExistence type="inferred from homology"/>
<dbReference type="SUPFAM" id="SSF46785">
    <property type="entry name" value="Winged helix' DNA-binding domain"/>
    <property type="match status" value="1"/>
</dbReference>
<comment type="cofactor">
    <cofactor evidence="1">
        <name>pyridoxal 5'-phosphate</name>
        <dbReference type="ChEBI" id="CHEBI:597326"/>
    </cofactor>
</comment>
<evidence type="ECO:0000256" key="1">
    <source>
        <dbReference type="ARBA" id="ARBA00001933"/>
    </source>
</evidence>
<keyword evidence="8" id="KW-0805">Transcription regulation</keyword>
<organism evidence="12 13">
    <name type="scientific">Peribacillus castrilensis</name>
    <dbReference type="NCBI Taxonomy" id="2897690"/>
    <lineage>
        <taxon>Bacteria</taxon>
        <taxon>Bacillati</taxon>
        <taxon>Bacillota</taxon>
        <taxon>Bacilli</taxon>
        <taxon>Bacillales</taxon>
        <taxon>Bacillaceae</taxon>
        <taxon>Peribacillus</taxon>
    </lineage>
</organism>
<evidence type="ECO:0000256" key="6">
    <source>
        <dbReference type="ARBA" id="ARBA00022679"/>
    </source>
</evidence>
<dbReference type="EMBL" id="JARNBH010000007">
    <property type="protein sequence ID" value="MEC0272934.1"/>
    <property type="molecule type" value="Genomic_DNA"/>
</dbReference>
<evidence type="ECO:0000256" key="8">
    <source>
        <dbReference type="ARBA" id="ARBA00023015"/>
    </source>
</evidence>
<dbReference type="InterPro" id="IPR036388">
    <property type="entry name" value="WH-like_DNA-bd_sf"/>
</dbReference>
<dbReference type="GO" id="GO:0008483">
    <property type="term" value="F:transaminase activity"/>
    <property type="evidence" value="ECO:0007669"/>
    <property type="project" value="UniProtKB-KW"/>
</dbReference>
<dbReference type="RefSeq" id="WP_367406518.1">
    <property type="nucleotide sequence ID" value="NZ_JARNBH010000007.1"/>
</dbReference>
<comment type="subunit">
    <text evidence="4">Homodimer.</text>
</comment>
<dbReference type="AlphaFoldDB" id="A0AAW9NCN2"/>
<evidence type="ECO:0000256" key="10">
    <source>
        <dbReference type="ARBA" id="ARBA00023163"/>
    </source>
</evidence>